<dbReference type="SUPFAM" id="SSF52151">
    <property type="entry name" value="FabD/lysophospholipase-like"/>
    <property type="match status" value="1"/>
</dbReference>
<dbReference type="GO" id="GO:0016020">
    <property type="term" value="C:membrane"/>
    <property type="evidence" value="ECO:0007669"/>
    <property type="project" value="TreeGrafter"/>
</dbReference>
<sequence>MKRILSLDGGGIRGVFSLEVLRYMQGLLRTHYNSPNLVLADHFDFFAGTSTGAIIAACLCWGMEVEAILDVYLKYGKTMFQHVPWYRPFKRLLISRFEAKPLSQMLQRMFSEDGNGEAPALLGTNRLRKLLLVVVRNHTTGSAWPVSNNPMAKFNDTGLSYCNLRIPLWKLVRASTAAPVYFDPEEITLGDRTYIFEDGGITPYNNPALIAALTAVLPCYRLNWVPGPENIRLVSLGTLRFSSGLPAKVRKLWLGYNVSRIPTALMQGITWEQDYLCRSLGECIYGESLDEEIGDQVKAQYPGGRWFGYVRYNQSFDTETVEKLLQTNRQLTQLDAVLAVPLLQKIGSDYAKDHVKLGHLI</sequence>
<keyword evidence="1 4" id="KW-0378">Hydrolase</keyword>
<keyword evidence="3 4" id="KW-0443">Lipid metabolism</keyword>
<dbReference type="Pfam" id="PF01734">
    <property type="entry name" value="Patatin"/>
    <property type="match status" value="1"/>
</dbReference>
<feature type="short sequence motif" description="DGA/G" evidence="4">
    <location>
        <begin position="198"/>
        <end position="200"/>
    </location>
</feature>
<reference evidence="6" key="1">
    <citation type="submission" date="2023-03" db="EMBL/GenBank/DDBJ databases">
        <title>Edaphobacter sp.</title>
        <authorList>
            <person name="Huber K.J."/>
            <person name="Papendorf J."/>
            <person name="Pilke C."/>
            <person name="Bunk B."/>
            <person name="Sproeer C."/>
            <person name="Pester M."/>
        </authorList>
    </citation>
    <scope>NUCLEOTIDE SEQUENCE</scope>
    <source>
        <strain evidence="6">DSM 110680</strain>
    </source>
</reference>
<feature type="active site" description="Proton acceptor" evidence="4">
    <location>
        <position position="198"/>
    </location>
</feature>
<evidence type="ECO:0000259" key="5">
    <source>
        <dbReference type="PROSITE" id="PS51635"/>
    </source>
</evidence>
<evidence type="ECO:0000313" key="6">
    <source>
        <dbReference type="EMBL" id="XBH18695.1"/>
    </source>
</evidence>
<feature type="short sequence motif" description="GXGXXG" evidence="4">
    <location>
        <begin position="9"/>
        <end position="14"/>
    </location>
</feature>
<organism evidence="6">
    <name type="scientific">Telmatobacter sp. DSM 110680</name>
    <dbReference type="NCBI Taxonomy" id="3036704"/>
    <lineage>
        <taxon>Bacteria</taxon>
        <taxon>Pseudomonadati</taxon>
        <taxon>Acidobacteriota</taxon>
        <taxon>Terriglobia</taxon>
        <taxon>Terriglobales</taxon>
        <taxon>Acidobacteriaceae</taxon>
        <taxon>Telmatobacter</taxon>
    </lineage>
</organism>
<protein>
    <submittedName>
        <fullName evidence="6">Patatin-like phospholipase family protein</fullName>
    </submittedName>
</protein>
<dbReference type="RefSeq" id="WP_348263921.1">
    <property type="nucleotide sequence ID" value="NZ_CP121196.1"/>
</dbReference>
<dbReference type="InterPro" id="IPR002641">
    <property type="entry name" value="PNPLA_dom"/>
</dbReference>
<gene>
    <name evidence="6" type="ORF">P8935_05130</name>
</gene>
<dbReference type="GO" id="GO:0016042">
    <property type="term" value="P:lipid catabolic process"/>
    <property type="evidence" value="ECO:0007669"/>
    <property type="project" value="UniProtKB-UniRule"/>
</dbReference>
<evidence type="ECO:0000256" key="4">
    <source>
        <dbReference type="PROSITE-ProRule" id="PRU01161"/>
    </source>
</evidence>
<accession>A0AAU7DNR3</accession>
<dbReference type="GO" id="GO:0004620">
    <property type="term" value="F:phospholipase activity"/>
    <property type="evidence" value="ECO:0007669"/>
    <property type="project" value="TreeGrafter"/>
</dbReference>
<evidence type="ECO:0000256" key="2">
    <source>
        <dbReference type="ARBA" id="ARBA00022963"/>
    </source>
</evidence>
<dbReference type="EMBL" id="CP121196">
    <property type="protein sequence ID" value="XBH18695.1"/>
    <property type="molecule type" value="Genomic_DNA"/>
</dbReference>
<proteinExistence type="predicted"/>
<keyword evidence="2 4" id="KW-0442">Lipid degradation</keyword>
<feature type="domain" description="PNPLA" evidence="5">
    <location>
        <begin position="5"/>
        <end position="212"/>
    </location>
</feature>
<feature type="short sequence motif" description="GXSXG" evidence="4">
    <location>
        <begin position="48"/>
        <end position="52"/>
    </location>
</feature>
<name>A0AAU7DNR3_9BACT</name>
<evidence type="ECO:0000256" key="3">
    <source>
        <dbReference type="ARBA" id="ARBA00023098"/>
    </source>
</evidence>
<dbReference type="AlphaFoldDB" id="A0AAU7DNR3"/>
<dbReference type="PROSITE" id="PS51635">
    <property type="entry name" value="PNPLA"/>
    <property type="match status" value="1"/>
</dbReference>
<feature type="active site" description="Nucleophile" evidence="4">
    <location>
        <position position="50"/>
    </location>
</feature>
<dbReference type="PANTHER" id="PTHR24185:SF1">
    <property type="entry name" value="CALCIUM-INDEPENDENT PHOSPHOLIPASE A2-GAMMA"/>
    <property type="match status" value="1"/>
</dbReference>
<evidence type="ECO:0000256" key="1">
    <source>
        <dbReference type="ARBA" id="ARBA00022801"/>
    </source>
</evidence>
<dbReference type="GO" id="GO:0006631">
    <property type="term" value="P:fatty acid metabolic process"/>
    <property type="evidence" value="ECO:0007669"/>
    <property type="project" value="TreeGrafter"/>
</dbReference>
<dbReference type="InterPro" id="IPR016035">
    <property type="entry name" value="Acyl_Trfase/lysoPLipase"/>
</dbReference>
<dbReference type="Gene3D" id="3.40.1090.10">
    <property type="entry name" value="Cytosolic phospholipase A2 catalytic domain"/>
    <property type="match status" value="1"/>
</dbReference>
<dbReference type="PANTHER" id="PTHR24185">
    <property type="entry name" value="CALCIUM-INDEPENDENT PHOSPHOLIPASE A2-GAMMA"/>
    <property type="match status" value="1"/>
</dbReference>